<feature type="transmembrane region" description="Helical" evidence="1">
    <location>
        <begin position="22"/>
        <end position="46"/>
    </location>
</feature>
<feature type="transmembrane region" description="Helical" evidence="1">
    <location>
        <begin position="275"/>
        <end position="297"/>
    </location>
</feature>
<proteinExistence type="predicted"/>
<name>A0ABX4EBD3_9BACI</name>
<dbReference type="EMBL" id="MWSK01000003">
    <property type="protein sequence ID" value="OXS78730.1"/>
    <property type="molecule type" value="Genomic_DNA"/>
</dbReference>
<dbReference type="InterPro" id="IPR050640">
    <property type="entry name" value="Bact_2-comp_sensor_kinase"/>
</dbReference>
<gene>
    <name evidence="4" type="ORF">B1B05_09090</name>
</gene>
<protein>
    <recommendedName>
        <fullName evidence="6">Histidine kinase</fullName>
    </recommendedName>
</protein>
<dbReference type="Pfam" id="PF02518">
    <property type="entry name" value="HATPase_c"/>
    <property type="match status" value="1"/>
</dbReference>
<sequence>MLERGKKVKFFNGVQSPRSIDYYLRVLLIILITIFLINLLVSFFIVSTTRQQSINYVTDTIHLYLEEALQNLNAIDHFMIWTVKNDPLLANIEEAEGAEDLPESIRDFRSRVNDFQYSSGREYQFFLALKEESFFFNASPLQMEYSEYLEAKTYFLAETKRPADYESLYTWQSVKLNDEFYLYHSLEYQNRTFICLVSVEDILLPLRNINLGKNGLIVMENEEAGYLSDPSQVELLQTQKWNRLFSSYLLFKESETSLPFSLHVSTDHFSAFKKVVIAQIALVLATALISVILFIILKYIKNNVISPVQLFSKNLSAINQNNESIDFESSSIKELEQAGIQFKELINEIKKLKINVYEKEFEKRQIQMDFLKMQIKPHFYLNCLTTIYSMAQMEMYKEIKEMTLATSKYFRYLFQTNQNFVLLQKELDHINDYLDIQRLLHDHAFQFNSVIEPGTEKAKIPPFALQTFIENTVKYSVSLDEQIDISLQIEQIEAKDKNWINITISDSGPGFPSDVLNSLQKNILLSNKQGNHIGINNVIQRLQLLYGEDYSIDFFNASEGGAVIVLILPYLIYEE</sequence>
<feature type="domain" description="Histidine kinase/HSP90-like ATPase" evidence="2">
    <location>
        <begin position="465"/>
        <end position="570"/>
    </location>
</feature>
<reference evidence="5" key="1">
    <citation type="submission" date="2017-03" db="EMBL/GenBank/DDBJ databases">
        <title>Bacillus sp. V-88(T) DSM27956, whole genome shotgun sequencing project.</title>
        <authorList>
            <person name="Dastager S.G."/>
            <person name="Neurgaonkar P.S."/>
            <person name="Dharne M.S."/>
        </authorList>
    </citation>
    <scope>NUCLEOTIDE SEQUENCE [LARGE SCALE GENOMIC DNA]</scope>
    <source>
        <strain evidence="5">DSM 25145</strain>
    </source>
</reference>
<accession>A0ABX4EBD3</accession>
<evidence type="ECO:0000313" key="4">
    <source>
        <dbReference type="EMBL" id="OXS78730.1"/>
    </source>
</evidence>
<keyword evidence="1" id="KW-0472">Membrane</keyword>
<dbReference type="InterPro" id="IPR010559">
    <property type="entry name" value="Sig_transdc_His_kin_internal"/>
</dbReference>
<dbReference type="PANTHER" id="PTHR34220">
    <property type="entry name" value="SENSOR HISTIDINE KINASE YPDA"/>
    <property type="match status" value="1"/>
</dbReference>
<comment type="caution">
    <text evidence="4">The sequence shown here is derived from an EMBL/GenBank/DDBJ whole genome shotgun (WGS) entry which is preliminary data.</text>
</comment>
<keyword evidence="1" id="KW-0812">Transmembrane</keyword>
<dbReference type="Proteomes" id="UP000215545">
    <property type="component" value="Unassembled WGS sequence"/>
</dbReference>
<dbReference type="InterPro" id="IPR036890">
    <property type="entry name" value="HATPase_C_sf"/>
</dbReference>
<evidence type="ECO:0000256" key="1">
    <source>
        <dbReference type="SAM" id="Phobius"/>
    </source>
</evidence>
<feature type="domain" description="Signal transduction histidine kinase internal region" evidence="3">
    <location>
        <begin position="367"/>
        <end position="442"/>
    </location>
</feature>
<organism evidence="4 5">
    <name type="scientific">Domibacillus enclensis</name>
    <dbReference type="NCBI Taxonomy" id="1017273"/>
    <lineage>
        <taxon>Bacteria</taxon>
        <taxon>Bacillati</taxon>
        <taxon>Bacillota</taxon>
        <taxon>Bacilli</taxon>
        <taxon>Bacillales</taxon>
        <taxon>Bacillaceae</taxon>
        <taxon>Domibacillus</taxon>
    </lineage>
</organism>
<dbReference type="SUPFAM" id="SSF55874">
    <property type="entry name" value="ATPase domain of HSP90 chaperone/DNA topoisomerase II/histidine kinase"/>
    <property type="match status" value="1"/>
</dbReference>
<evidence type="ECO:0000259" key="2">
    <source>
        <dbReference type="Pfam" id="PF02518"/>
    </source>
</evidence>
<evidence type="ECO:0008006" key="6">
    <source>
        <dbReference type="Google" id="ProtNLM"/>
    </source>
</evidence>
<dbReference type="Pfam" id="PF06580">
    <property type="entry name" value="His_kinase"/>
    <property type="match status" value="1"/>
</dbReference>
<dbReference type="PANTHER" id="PTHR34220:SF7">
    <property type="entry name" value="SENSOR HISTIDINE KINASE YPDA"/>
    <property type="match status" value="1"/>
</dbReference>
<evidence type="ECO:0000313" key="5">
    <source>
        <dbReference type="Proteomes" id="UP000215545"/>
    </source>
</evidence>
<evidence type="ECO:0000259" key="3">
    <source>
        <dbReference type="Pfam" id="PF06580"/>
    </source>
</evidence>
<keyword evidence="1" id="KW-1133">Transmembrane helix</keyword>
<keyword evidence="5" id="KW-1185">Reference proteome</keyword>
<dbReference type="InterPro" id="IPR003594">
    <property type="entry name" value="HATPase_dom"/>
</dbReference>
<dbReference type="Gene3D" id="3.30.565.10">
    <property type="entry name" value="Histidine kinase-like ATPase, C-terminal domain"/>
    <property type="match status" value="1"/>
</dbReference>